<reference evidence="1 2" key="1">
    <citation type="journal article" date="2018" name="Mol. Biol. Evol.">
        <title>Analysis of the draft genome of the red seaweed Gracilariopsis chorda provides insights into genome size evolution in Rhodophyta.</title>
        <authorList>
            <person name="Lee J."/>
            <person name="Yang E.C."/>
            <person name="Graf L."/>
            <person name="Yang J.H."/>
            <person name="Qiu H."/>
            <person name="Zel Zion U."/>
            <person name="Chan C.X."/>
            <person name="Stephens T.G."/>
            <person name="Weber A.P.M."/>
            <person name="Boo G.H."/>
            <person name="Boo S.M."/>
            <person name="Kim K.M."/>
            <person name="Shin Y."/>
            <person name="Jung M."/>
            <person name="Lee S.J."/>
            <person name="Yim H.S."/>
            <person name="Lee J.H."/>
            <person name="Bhattacharya D."/>
            <person name="Yoon H.S."/>
        </authorList>
    </citation>
    <scope>NUCLEOTIDE SEQUENCE [LARGE SCALE GENOMIC DNA]</scope>
    <source>
        <strain evidence="1 2">SKKU-2015</strain>
        <tissue evidence="1">Whole body</tissue>
    </source>
</reference>
<proteinExistence type="predicted"/>
<protein>
    <submittedName>
        <fullName evidence="1">ATP-dependent zinc metalloprotease FTSH 9, chloroplastic/mitochondrial</fullName>
    </submittedName>
</protein>
<accession>A0A2V3J6P4</accession>
<keyword evidence="1" id="KW-0645">Protease</keyword>
<dbReference type="EMBL" id="NBIV01000001">
    <property type="protein sequence ID" value="PXF50069.1"/>
    <property type="molecule type" value="Genomic_DNA"/>
</dbReference>
<dbReference type="STRING" id="448386.A0A2V3J6P4"/>
<dbReference type="OrthoDB" id="62967at2759"/>
<dbReference type="GO" id="GO:0006508">
    <property type="term" value="P:proteolysis"/>
    <property type="evidence" value="ECO:0007669"/>
    <property type="project" value="UniProtKB-KW"/>
</dbReference>
<keyword evidence="2" id="KW-1185">Reference proteome</keyword>
<keyword evidence="1" id="KW-0482">Metalloprotease</keyword>
<dbReference type="AlphaFoldDB" id="A0A2V3J6P4"/>
<name>A0A2V3J6P4_9FLOR</name>
<sequence length="263" mass="27198">MTSSASFALRTHLRTPRTRPLYSTASHSTTLRLRAINFQQRRKWSLLPDAQERRLKRLLDEANNRAHDPEIQAVYLRALGRLKPDEVVRRVELGKYAAGDNVIREYVKALVKTGAIERVNLPKLIGSVSGTGARTASMGAQTASKVGGLGGALDGIGNAAVSGSVGVSGAAGLGAGTNGTSAVANALGGRAGALWANGANGGVMSGTAAAPLHVALAEPSMLSQLWRTVSGAGRNVLCAGISRDDDGGTRHVARNGHKHGQGA</sequence>
<evidence type="ECO:0000313" key="2">
    <source>
        <dbReference type="Proteomes" id="UP000247409"/>
    </source>
</evidence>
<comment type="caution">
    <text evidence="1">The sequence shown here is derived from an EMBL/GenBank/DDBJ whole genome shotgun (WGS) entry which is preliminary data.</text>
</comment>
<dbReference type="GO" id="GO:0008237">
    <property type="term" value="F:metallopeptidase activity"/>
    <property type="evidence" value="ECO:0007669"/>
    <property type="project" value="UniProtKB-KW"/>
</dbReference>
<organism evidence="1 2">
    <name type="scientific">Gracilariopsis chorda</name>
    <dbReference type="NCBI Taxonomy" id="448386"/>
    <lineage>
        <taxon>Eukaryota</taxon>
        <taxon>Rhodophyta</taxon>
        <taxon>Florideophyceae</taxon>
        <taxon>Rhodymeniophycidae</taxon>
        <taxon>Gracilariales</taxon>
        <taxon>Gracilariaceae</taxon>
        <taxon>Gracilariopsis</taxon>
    </lineage>
</organism>
<keyword evidence="1" id="KW-0378">Hydrolase</keyword>
<gene>
    <name evidence="1" type="ORF">BWQ96_00229</name>
</gene>
<dbReference type="Proteomes" id="UP000247409">
    <property type="component" value="Unassembled WGS sequence"/>
</dbReference>
<evidence type="ECO:0000313" key="1">
    <source>
        <dbReference type="EMBL" id="PXF50069.1"/>
    </source>
</evidence>